<name>A0A6A6D6Q3_ZASCE</name>
<dbReference type="GO" id="GO:0001163">
    <property type="term" value="F:RNA polymerase I transcription regulatory region sequence-specific DNA binding"/>
    <property type="evidence" value="ECO:0007669"/>
    <property type="project" value="TreeGrafter"/>
</dbReference>
<keyword evidence="6" id="KW-1185">Reference proteome</keyword>
<evidence type="ECO:0000259" key="3">
    <source>
        <dbReference type="Pfam" id="PF20639"/>
    </source>
</evidence>
<dbReference type="Pfam" id="PF20640">
    <property type="entry name" value="Rrn6_HB"/>
    <property type="match status" value="1"/>
</dbReference>
<feature type="region of interest" description="Disordered" evidence="1">
    <location>
        <begin position="542"/>
        <end position="562"/>
    </location>
</feature>
<dbReference type="Proteomes" id="UP000799537">
    <property type="component" value="Unassembled WGS sequence"/>
</dbReference>
<feature type="domain" description="RRN6 beta-propeller" evidence="2">
    <location>
        <begin position="110"/>
        <end position="436"/>
    </location>
</feature>
<dbReference type="PANTHER" id="PTHR28221:SF2">
    <property type="entry name" value="RNA POLYMERASE I-SPECIFIC TRANSCRIPTION INITIATION FACTOR RRN6"/>
    <property type="match status" value="1"/>
</dbReference>
<gene>
    <name evidence="5" type="ORF">M409DRAFT_17276</name>
</gene>
<dbReference type="GeneID" id="54557259"/>
<proteinExistence type="predicted"/>
<evidence type="ECO:0000259" key="4">
    <source>
        <dbReference type="Pfam" id="PF20640"/>
    </source>
</evidence>
<dbReference type="Pfam" id="PF20639">
    <property type="entry name" value="Rrn6_K-rich"/>
    <property type="match status" value="1"/>
</dbReference>
<dbReference type="GO" id="GO:0001179">
    <property type="term" value="F:RNA polymerase I general transcription initiation factor binding"/>
    <property type="evidence" value="ECO:0007669"/>
    <property type="project" value="TreeGrafter"/>
</dbReference>
<feature type="domain" description="RRN6 helical bundle" evidence="4">
    <location>
        <begin position="534"/>
        <end position="730"/>
    </location>
</feature>
<dbReference type="GO" id="GO:0070860">
    <property type="term" value="C:RNA polymerase I core factor complex"/>
    <property type="evidence" value="ECO:0007669"/>
    <property type="project" value="TreeGrafter"/>
</dbReference>
<dbReference type="InterPro" id="IPR048535">
    <property type="entry name" value="RRN6_beta-prop"/>
</dbReference>
<dbReference type="InterPro" id="IPR019350">
    <property type="entry name" value="RNA_pol_I-sp_TIF_RRN6-like"/>
</dbReference>
<dbReference type="InterPro" id="IPR048536">
    <property type="entry name" value="Rrn6_K-rich"/>
</dbReference>
<dbReference type="PANTHER" id="PTHR28221">
    <property type="entry name" value="RNA POLYMERASE I-SPECIFIC TRANSCRIPTION INITIATION FACTOR RRN6"/>
    <property type="match status" value="1"/>
</dbReference>
<evidence type="ECO:0000313" key="6">
    <source>
        <dbReference type="Proteomes" id="UP000799537"/>
    </source>
</evidence>
<feature type="region of interest" description="Disordered" evidence="1">
    <location>
        <begin position="890"/>
        <end position="967"/>
    </location>
</feature>
<evidence type="ECO:0000256" key="1">
    <source>
        <dbReference type="SAM" id="MobiDB-lite"/>
    </source>
</evidence>
<feature type="compositionally biased region" description="Basic residues" evidence="1">
    <location>
        <begin position="958"/>
        <end position="967"/>
    </location>
</feature>
<sequence>MAERSKCDLPYGHYGRVQISLDDNNLQFGRTLTAPLYIKALDSPHILRQASDTLVPQDATTNPKNSTVGLAKQAQALVEHYPEFQPALDHLPPLLKTSEAVQKAAGRYEPTKGRLIAFTKVWSDIRHRTFSVAVIAAGQTGSELRLVQVQRQRRGWTADRASWIEVPTLHGEEARWSSNDGPILQVYSMPNASSRDALIAIRTQSKTHIFRPSHSKSSQESALSNLTLSLLHTVGIDQTGGKMHADVAFNPDFGQQLAMVEDAGAWSILEFSSRRMDRVSRSWHGLVQSKHSTRTFTLRDGWARIAWILNLSTLVTCTRQSLRLVSLKADGGAMSREIDPDLFDTQVPILDLIVMPGVKDSFAVLTRTHIVLYQVTVKSPDEVVATCYAKIRHFKSSEDLSLRLSSWVDQDDVFLALLSSLPSPMCVFWLRLDGKDVAIHDGPFELVLSGAHSLRDLHVQPLEMVSKPISSADPHRHADHVRHYSFIALRADYSIFEGICYGLPTQRSPNYQLPTAPLWEQKFGPATQSRLWRERFVVEDSDSLLEPDQQRPEPVSRRARKPKALLSAKEKPTSFELVAGVLSQPLGPDKSIEDLASEVSAALRNKNIENAGPMRTLHSFAKAEIATNDVGEASALLQNTFKTADHGAEIDDEPGDRDHGRDLRLKVESGQSFGFFLPEDQVTDSKATLASVHDHFISNWVTPLSSNVPGWVRLAKANLAQRMAAEVFLATQRLRLQEIKAPVSQEIQEESQAQEQTWDLPLRASGPIAQTLPTSSRTARYLSQNSALPTPSPTATPSVITASSGSSLTAAPELHRLSKYTVFAKPAPMVLPRPLVKVLSHWDVGKDPDDYDWLSPSRHLTQQEDNDAENDLTERERKRLQRRAERHILRQRKEAAASQASQMTSSQATEIMSASQPAVLKVESQPSGIPASSQSQGPSIGPAAASQVVPGRFGGRPPPKKRRKQGF</sequence>
<dbReference type="AlphaFoldDB" id="A0A6A6D6Q3"/>
<dbReference type="Pfam" id="PF10214">
    <property type="entry name" value="Rrn6_beta-prop"/>
    <property type="match status" value="1"/>
</dbReference>
<dbReference type="EMBL" id="ML993580">
    <property type="protein sequence ID" value="KAF2173336.1"/>
    <property type="molecule type" value="Genomic_DNA"/>
</dbReference>
<feature type="compositionally biased region" description="Polar residues" evidence="1">
    <location>
        <begin position="924"/>
        <end position="938"/>
    </location>
</feature>
<feature type="domain" description="RRN6 K-rich C-terminal" evidence="3">
    <location>
        <begin position="837"/>
        <end position="967"/>
    </location>
</feature>
<dbReference type="RefSeq" id="XP_033674225.1">
    <property type="nucleotide sequence ID" value="XM_033803987.1"/>
</dbReference>
<evidence type="ECO:0000313" key="5">
    <source>
        <dbReference type="EMBL" id="KAF2173336.1"/>
    </source>
</evidence>
<dbReference type="InterPro" id="IPR048537">
    <property type="entry name" value="RRN6_HB"/>
</dbReference>
<accession>A0A6A6D6Q3</accession>
<feature type="compositionally biased region" description="Low complexity" evidence="1">
    <location>
        <begin position="896"/>
        <end position="909"/>
    </location>
</feature>
<evidence type="ECO:0008006" key="7">
    <source>
        <dbReference type="Google" id="ProtNLM"/>
    </source>
</evidence>
<reference evidence="5" key="1">
    <citation type="journal article" date="2020" name="Stud. Mycol.">
        <title>101 Dothideomycetes genomes: a test case for predicting lifestyles and emergence of pathogens.</title>
        <authorList>
            <person name="Haridas S."/>
            <person name="Albert R."/>
            <person name="Binder M."/>
            <person name="Bloem J."/>
            <person name="Labutti K."/>
            <person name="Salamov A."/>
            <person name="Andreopoulos B."/>
            <person name="Baker S."/>
            <person name="Barry K."/>
            <person name="Bills G."/>
            <person name="Bluhm B."/>
            <person name="Cannon C."/>
            <person name="Castanera R."/>
            <person name="Culley D."/>
            <person name="Daum C."/>
            <person name="Ezra D."/>
            <person name="Gonzalez J."/>
            <person name="Henrissat B."/>
            <person name="Kuo A."/>
            <person name="Liang C."/>
            <person name="Lipzen A."/>
            <person name="Lutzoni F."/>
            <person name="Magnuson J."/>
            <person name="Mondo S."/>
            <person name="Nolan M."/>
            <person name="Ohm R."/>
            <person name="Pangilinan J."/>
            <person name="Park H.-J."/>
            <person name="Ramirez L."/>
            <person name="Alfaro M."/>
            <person name="Sun H."/>
            <person name="Tritt A."/>
            <person name="Yoshinaga Y."/>
            <person name="Zwiers L.-H."/>
            <person name="Turgeon B."/>
            <person name="Goodwin S."/>
            <person name="Spatafora J."/>
            <person name="Crous P."/>
            <person name="Grigoriev I."/>
        </authorList>
    </citation>
    <scope>NUCLEOTIDE SEQUENCE</scope>
    <source>
        <strain evidence="5">ATCC 36951</strain>
    </source>
</reference>
<dbReference type="OrthoDB" id="4090074at2759"/>
<protein>
    <recommendedName>
        <fullName evidence="7">RNA polymerase I-specific transcription initiation factor RRN6-like protein</fullName>
    </recommendedName>
</protein>
<evidence type="ECO:0000259" key="2">
    <source>
        <dbReference type="Pfam" id="PF10214"/>
    </source>
</evidence>
<organism evidence="5 6">
    <name type="scientific">Zasmidium cellare ATCC 36951</name>
    <dbReference type="NCBI Taxonomy" id="1080233"/>
    <lineage>
        <taxon>Eukaryota</taxon>
        <taxon>Fungi</taxon>
        <taxon>Dikarya</taxon>
        <taxon>Ascomycota</taxon>
        <taxon>Pezizomycotina</taxon>
        <taxon>Dothideomycetes</taxon>
        <taxon>Dothideomycetidae</taxon>
        <taxon>Mycosphaerellales</taxon>
        <taxon>Mycosphaerellaceae</taxon>
        <taxon>Zasmidium</taxon>
    </lineage>
</organism>
<feature type="region of interest" description="Disordered" evidence="1">
    <location>
        <begin position="853"/>
        <end position="873"/>
    </location>
</feature>
<dbReference type="GO" id="GO:0042790">
    <property type="term" value="P:nucleolar large rRNA transcription by RNA polymerase I"/>
    <property type="evidence" value="ECO:0007669"/>
    <property type="project" value="TreeGrafter"/>
</dbReference>